<evidence type="ECO:0000259" key="1">
    <source>
        <dbReference type="PROSITE" id="PS50943"/>
    </source>
</evidence>
<dbReference type="CDD" id="cd00093">
    <property type="entry name" value="HTH_XRE"/>
    <property type="match status" value="1"/>
</dbReference>
<evidence type="ECO:0000313" key="3">
    <source>
        <dbReference type="Proteomes" id="UP000029549"/>
    </source>
</evidence>
<dbReference type="AlphaFoldDB" id="A0A0E3BTI8"/>
<accession>A0A0E3BTI8</accession>
<gene>
    <name evidence="2" type="ORF">P608_25710</name>
</gene>
<dbReference type="InterPro" id="IPR010982">
    <property type="entry name" value="Lambda_DNA-bd_dom_sf"/>
</dbReference>
<evidence type="ECO:0000313" key="2">
    <source>
        <dbReference type="EMBL" id="KGH03253.1"/>
    </source>
</evidence>
<comment type="caution">
    <text evidence="2">The sequence shown here is derived from an EMBL/GenBank/DDBJ whole genome shotgun (WGS) entry which is preliminary data.</text>
</comment>
<organism evidence="2 3">
    <name type="scientific">Comamonas thiooxydans</name>
    <dbReference type="NCBI Taxonomy" id="363952"/>
    <lineage>
        <taxon>Bacteria</taxon>
        <taxon>Pseudomonadati</taxon>
        <taxon>Pseudomonadota</taxon>
        <taxon>Betaproteobacteria</taxon>
        <taxon>Burkholderiales</taxon>
        <taxon>Comamonadaceae</taxon>
        <taxon>Comamonas</taxon>
    </lineage>
</organism>
<dbReference type="EMBL" id="AWTP01000166">
    <property type="protein sequence ID" value="KGH03253.1"/>
    <property type="molecule type" value="Genomic_DNA"/>
</dbReference>
<reference evidence="2 3" key="1">
    <citation type="submission" date="2013-09" db="EMBL/GenBank/DDBJ databases">
        <title>High correlation between genotypes and phenotypes of environmental bacteria Comamonas testosteroni strains.</title>
        <authorList>
            <person name="Liu L."/>
            <person name="Zhu W."/>
            <person name="Xia X."/>
            <person name="Xu B."/>
            <person name="Luo M."/>
            <person name="Wang G."/>
        </authorList>
    </citation>
    <scope>NUCLEOTIDE SEQUENCE [LARGE SCALE GENOMIC DNA]</scope>
    <source>
        <strain evidence="2 3">DF2</strain>
    </source>
</reference>
<dbReference type="PROSITE" id="PS50943">
    <property type="entry name" value="HTH_CROC1"/>
    <property type="match status" value="1"/>
</dbReference>
<sequence>MRARREALQWSQEKVGVLIGIDESSSRARISRYELGTHEPPVKTARQIAEVLGVPLAYLYCEDDEVAELLLALRRLDSPARLQRVTSWINEMAEI</sequence>
<proteinExistence type="predicted"/>
<dbReference type="SUPFAM" id="SSF47413">
    <property type="entry name" value="lambda repressor-like DNA-binding domains"/>
    <property type="match status" value="1"/>
</dbReference>
<dbReference type="GO" id="GO:0003677">
    <property type="term" value="F:DNA binding"/>
    <property type="evidence" value="ECO:0007669"/>
    <property type="project" value="InterPro"/>
</dbReference>
<dbReference type="Pfam" id="PF01381">
    <property type="entry name" value="HTH_3"/>
    <property type="match status" value="1"/>
</dbReference>
<dbReference type="Proteomes" id="UP000029549">
    <property type="component" value="Unassembled WGS sequence"/>
</dbReference>
<feature type="domain" description="HTH cro/C1-type" evidence="1">
    <location>
        <begin position="1"/>
        <end position="59"/>
    </location>
</feature>
<dbReference type="InterPro" id="IPR001387">
    <property type="entry name" value="Cro/C1-type_HTH"/>
</dbReference>
<keyword evidence="3" id="KW-1185">Reference proteome</keyword>
<protein>
    <recommendedName>
        <fullName evidence="1">HTH cro/C1-type domain-containing protein</fullName>
    </recommendedName>
</protein>
<dbReference type="Gene3D" id="1.10.260.40">
    <property type="entry name" value="lambda repressor-like DNA-binding domains"/>
    <property type="match status" value="1"/>
</dbReference>
<name>A0A0E3BTI8_9BURK</name>
<dbReference type="SMART" id="SM00530">
    <property type="entry name" value="HTH_XRE"/>
    <property type="match status" value="1"/>
</dbReference>